<comment type="caution">
    <text evidence="8">The sequence shown here is derived from an EMBL/GenBank/DDBJ whole genome shotgun (WGS) entry which is preliminary data.</text>
</comment>
<dbReference type="GO" id="GO:0018872">
    <property type="term" value="P:arsonoacetate metabolic process"/>
    <property type="evidence" value="ECO:0007669"/>
    <property type="project" value="TreeGrafter"/>
</dbReference>
<dbReference type="EMBL" id="JABFDY010000012">
    <property type="protein sequence ID" value="KAF7700385.1"/>
    <property type="molecule type" value="Genomic_DNA"/>
</dbReference>
<evidence type="ECO:0000256" key="5">
    <source>
        <dbReference type="ARBA" id="ARBA00047943"/>
    </source>
</evidence>
<evidence type="ECO:0000256" key="1">
    <source>
        <dbReference type="ARBA" id="ARBA00034487"/>
    </source>
</evidence>
<proteinExistence type="inferred from homology"/>
<dbReference type="InterPro" id="IPR025714">
    <property type="entry name" value="Methyltranfer_dom"/>
</dbReference>
<comment type="catalytic activity">
    <reaction evidence="5">
        <text>arsenic triglutathione + 2 [thioredoxin]-dithiol + 2 S-adenosyl-L-methionine + H2O = dimethylarsinous acid + 2 [thioredoxin]-disulfide + 3 glutathione + 2 S-adenosyl-L-homocysteine + 2 H(+)</text>
        <dbReference type="Rhea" id="RHEA:69464"/>
        <dbReference type="Rhea" id="RHEA-COMP:10698"/>
        <dbReference type="Rhea" id="RHEA-COMP:10700"/>
        <dbReference type="ChEBI" id="CHEBI:15377"/>
        <dbReference type="ChEBI" id="CHEBI:15378"/>
        <dbReference type="ChEBI" id="CHEBI:23808"/>
        <dbReference type="ChEBI" id="CHEBI:29950"/>
        <dbReference type="ChEBI" id="CHEBI:50058"/>
        <dbReference type="ChEBI" id="CHEBI:57856"/>
        <dbReference type="ChEBI" id="CHEBI:57925"/>
        <dbReference type="ChEBI" id="CHEBI:59789"/>
        <dbReference type="ChEBI" id="CHEBI:183640"/>
        <dbReference type="EC" id="2.1.1.137"/>
    </reaction>
</comment>
<feature type="domain" description="Methyltransferase" evidence="7">
    <location>
        <begin position="66"/>
        <end position="192"/>
    </location>
</feature>
<dbReference type="Proteomes" id="UP000606274">
    <property type="component" value="Unassembled WGS sequence"/>
</dbReference>
<reference evidence="8" key="1">
    <citation type="submission" date="2020-08" db="EMBL/GenBank/DDBJ databases">
        <title>Chromosome-level assembly of Southern catfish (Silurus meridionalis) provides insights into visual adaptation to the nocturnal and benthic lifestyles.</title>
        <authorList>
            <person name="Zhang Y."/>
            <person name="Wang D."/>
            <person name="Peng Z."/>
        </authorList>
    </citation>
    <scope>NUCLEOTIDE SEQUENCE</scope>
    <source>
        <strain evidence="8">SWU-2019-XX</strain>
        <tissue evidence="8">Muscle</tissue>
    </source>
</reference>
<evidence type="ECO:0000256" key="3">
    <source>
        <dbReference type="ARBA" id="ARBA00034545"/>
    </source>
</evidence>
<dbReference type="Gene3D" id="3.40.50.150">
    <property type="entry name" value="Vaccinia Virus protein VP39"/>
    <property type="match status" value="1"/>
</dbReference>
<dbReference type="PANTHER" id="PTHR43675">
    <property type="entry name" value="ARSENITE METHYLTRANSFERASE"/>
    <property type="match status" value="1"/>
</dbReference>
<comment type="catalytic activity">
    <reaction evidence="4">
        <text>arsenic triglutathione + [thioredoxin]-dithiol + S-adenosyl-L-methionine + 2 H2O = methylarsonous acid + [thioredoxin]-disulfide + 3 glutathione + S-adenosyl-L-homocysteine + H(+)</text>
        <dbReference type="Rhea" id="RHEA:69460"/>
        <dbReference type="Rhea" id="RHEA-COMP:10698"/>
        <dbReference type="Rhea" id="RHEA-COMP:10700"/>
        <dbReference type="ChEBI" id="CHEBI:15377"/>
        <dbReference type="ChEBI" id="CHEBI:15378"/>
        <dbReference type="ChEBI" id="CHEBI:17826"/>
        <dbReference type="ChEBI" id="CHEBI:29950"/>
        <dbReference type="ChEBI" id="CHEBI:50058"/>
        <dbReference type="ChEBI" id="CHEBI:57856"/>
        <dbReference type="ChEBI" id="CHEBI:57925"/>
        <dbReference type="ChEBI" id="CHEBI:59789"/>
        <dbReference type="ChEBI" id="CHEBI:183640"/>
        <dbReference type="EC" id="2.1.1.137"/>
    </reaction>
</comment>
<dbReference type="CDD" id="cd02440">
    <property type="entry name" value="AdoMet_MTases"/>
    <property type="match status" value="1"/>
</dbReference>
<dbReference type="GO" id="GO:0005829">
    <property type="term" value="C:cytosol"/>
    <property type="evidence" value="ECO:0007669"/>
    <property type="project" value="TreeGrafter"/>
</dbReference>
<sequence>MASPLHDQVKSYYSSLESTAALQTSAACSALSRPLSPGIQQALTLIHPEVSKRFFGCGLVAPEKLKGCSVLDLGSGSGRDCYVLSRLVGEDGHVTGIDMTEDLIQASRKYVKYHQERFGFAEPNTEFVHGYMEKLSDAGIGDDSLDVVVSNCVICLCPDKRAVLSEAYRVLKIGGELYFSDIYANEVVLSPSNWTQCSGVKEWVELGFSTPRLVAASRIDVHNPELQTKAGKIKYASGTYRAFKLPQQSIRNKALVTYKGTVPDCAEGFDLDASNSFKVNVCVEVDAEMAAILQYTRFSPDFLLQMTEKPDPKLSSVQQYCNLSPFLLADRLGSYVKQCSKINTGSSE</sequence>
<comment type="catalytic activity">
    <reaction evidence="6">
        <text>arsenic triglutathione + 3 [thioredoxin]-dithiol + 3 S-adenosyl-L-methionine = trimethylarsine + 3 [thioredoxin]-disulfide + 3 glutathione + 3 S-adenosyl-L-homocysteine + 3 H(+)</text>
        <dbReference type="Rhea" id="RHEA:69432"/>
        <dbReference type="Rhea" id="RHEA-COMP:10698"/>
        <dbReference type="Rhea" id="RHEA-COMP:10700"/>
        <dbReference type="ChEBI" id="CHEBI:15378"/>
        <dbReference type="ChEBI" id="CHEBI:27130"/>
        <dbReference type="ChEBI" id="CHEBI:29950"/>
        <dbReference type="ChEBI" id="CHEBI:50058"/>
        <dbReference type="ChEBI" id="CHEBI:57856"/>
        <dbReference type="ChEBI" id="CHEBI:57925"/>
        <dbReference type="ChEBI" id="CHEBI:59789"/>
        <dbReference type="ChEBI" id="CHEBI:183640"/>
        <dbReference type="EC" id="2.1.1.137"/>
    </reaction>
</comment>
<protein>
    <recommendedName>
        <fullName evidence="3">Arsenite methyltransferase</fullName>
        <ecNumber evidence="2">2.1.1.137</ecNumber>
    </recommendedName>
</protein>
<evidence type="ECO:0000313" key="9">
    <source>
        <dbReference type="Proteomes" id="UP000606274"/>
    </source>
</evidence>
<evidence type="ECO:0000313" key="8">
    <source>
        <dbReference type="EMBL" id="KAF7700385.1"/>
    </source>
</evidence>
<dbReference type="GO" id="GO:0030791">
    <property type="term" value="F:arsenite methyltransferase activity"/>
    <property type="evidence" value="ECO:0007669"/>
    <property type="project" value="UniProtKB-EC"/>
</dbReference>
<evidence type="ECO:0000259" key="7">
    <source>
        <dbReference type="Pfam" id="PF13847"/>
    </source>
</evidence>
<dbReference type="EC" id="2.1.1.137" evidence="2"/>
<dbReference type="Gene3D" id="3.40.5.100">
    <property type="match status" value="1"/>
</dbReference>
<comment type="similarity">
    <text evidence="1">Belongs to the methyltransferase superfamily. Arsenite methyltransferase family.</text>
</comment>
<dbReference type="SUPFAM" id="SSF53335">
    <property type="entry name" value="S-adenosyl-L-methionine-dependent methyltransferases"/>
    <property type="match status" value="1"/>
</dbReference>
<accession>A0A8T0B4C0</accession>
<organism evidence="8 9">
    <name type="scientific">Silurus meridionalis</name>
    <name type="common">Southern catfish</name>
    <name type="synonym">Silurus soldatovi meridionalis</name>
    <dbReference type="NCBI Taxonomy" id="175797"/>
    <lineage>
        <taxon>Eukaryota</taxon>
        <taxon>Metazoa</taxon>
        <taxon>Chordata</taxon>
        <taxon>Craniata</taxon>
        <taxon>Vertebrata</taxon>
        <taxon>Euteleostomi</taxon>
        <taxon>Actinopterygii</taxon>
        <taxon>Neopterygii</taxon>
        <taxon>Teleostei</taxon>
        <taxon>Ostariophysi</taxon>
        <taxon>Siluriformes</taxon>
        <taxon>Siluridae</taxon>
        <taxon>Silurus</taxon>
    </lineage>
</organism>
<keyword evidence="9" id="KW-1185">Reference proteome</keyword>
<dbReference type="InterPro" id="IPR026669">
    <property type="entry name" value="Arsenite_MeTrfase-like"/>
</dbReference>
<dbReference type="Pfam" id="PF13847">
    <property type="entry name" value="Methyltransf_31"/>
    <property type="match status" value="1"/>
</dbReference>
<evidence type="ECO:0000256" key="2">
    <source>
        <dbReference type="ARBA" id="ARBA00034521"/>
    </source>
</evidence>
<dbReference type="AlphaFoldDB" id="A0A8T0B4C0"/>
<evidence type="ECO:0000256" key="6">
    <source>
        <dbReference type="ARBA" id="ARBA00048428"/>
    </source>
</evidence>
<dbReference type="InterPro" id="IPR029063">
    <property type="entry name" value="SAM-dependent_MTases_sf"/>
</dbReference>
<dbReference type="PANTHER" id="PTHR43675:SF7">
    <property type="entry name" value="ARSENITE METHYLTRANSFERASE"/>
    <property type="match status" value="1"/>
</dbReference>
<dbReference type="GO" id="GO:0009404">
    <property type="term" value="P:toxin metabolic process"/>
    <property type="evidence" value="ECO:0007669"/>
    <property type="project" value="TreeGrafter"/>
</dbReference>
<evidence type="ECO:0000256" key="4">
    <source>
        <dbReference type="ARBA" id="ARBA00047941"/>
    </source>
</evidence>
<gene>
    <name evidence="8" type="ORF">HF521_003343</name>
</gene>
<name>A0A8T0B4C0_SILME</name>